<reference evidence="3" key="1">
    <citation type="submission" date="2016-10" db="EMBL/GenBank/DDBJ databases">
        <authorList>
            <person name="Varghese N."/>
            <person name="Submissions S."/>
        </authorList>
    </citation>
    <scope>NUCLEOTIDE SEQUENCE [LARGE SCALE GENOMIC DNA]</scope>
    <source>
        <strain evidence="3">DSM 21632</strain>
    </source>
</reference>
<gene>
    <name evidence="2" type="ORF">SAMN05192534_12416</name>
</gene>
<dbReference type="STRING" id="568899.SAMN05192534_12416"/>
<dbReference type="AlphaFoldDB" id="A0A1G8IGT4"/>
<evidence type="ECO:0000259" key="1">
    <source>
        <dbReference type="PROSITE" id="PS50943"/>
    </source>
</evidence>
<dbReference type="Proteomes" id="UP000199163">
    <property type="component" value="Unassembled WGS sequence"/>
</dbReference>
<dbReference type="GO" id="GO:0003677">
    <property type="term" value="F:DNA binding"/>
    <property type="evidence" value="ECO:0007669"/>
    <property type="project" value="InterPro"/>
</dbReference>
<dbReference type="EMBL" id="FNDK01000024">
    <property type="protein sequence ID" value="SDI18124.1"/>
    <property type="molecule type" value="Genomic_DNA"/>
</dbReference>
<feature type="domain" description="HTH cro/C1-type" evidence="1">
    <location>
        <begin position="7"/>
        <end position="49"/>
    </location>
</feature>
<evidence type="ECO:0000313" key="3">
    <source>
        <dbReference type="Proteomes" id="UP000199163"/>
    </source>
</evidence>
<dbReference type="InterPro" id="IPR010982">
    <property type="entry name" value="Lambda_DNA-bd_dom_sf"/>
</dbReference>
<protein>
    <submittedName>
        <fullName evidence="2">Helix-turn-helix</fullName>
    </submittedName>
</protein>
<dbReference type="CDD" id="cd00093">
    <property type="entry name" value="HTH_XRE"/>
    <property type="match status" value="1"/>
</dbReference>
<dbReference type="RefSeq" id="WP_091275724.1">
    <property type="nucleotide sequence ID" value="NZ_FNDK01000024.1"/>
</dbReference>
<sequence>MEYGAILKACRKRAGMTQEELAERLHMGQSDISRYESDKQEPTISLFKAWTENTQSPEVMAAFLLGIDGVTMMQQIMMTFGSAIGMILMGA</sequence>
<accession>A0A1G8IGT4</accession>
<organism evidence="2 3">
    <name type="scientific">Alteribacillus persepolensis</name>
    <dbReference type="NCBI Taxonomy" id="568899"/>
    <lineage>
        <taxon>Bacteria</taxon>
        <taxon>Bacillati</taxon>
        <taxon>Bacillota</taxon>
        <taxon>Bacilli</taxon>
        <taxon>Bacillales</taxon>
        <taxon>Bacillaceae</taxon>
        <taxon>Alteribacillus</taxon>
    </lineage>
</organism>
<dbReference type="SMART" id="SM00530">
    <property type="entry name" value="HTH_XRE"/>
    <property type="match status" value="1"/>
</dbReference>
<dbReference type="OrthoDB" id="2381879at2"/>
<dbReference type="PROSITE" id="PS50943">
    <property type="entry name" value="HTH_CROC1"/>
    <property type="match status" value="1"/>
</dbReference>
<proteinExistence type="predicted"/>
<dbReference type="SUPFAM" id="SSF47413">
    <property type="entry name" value="lambda repressor-like DNA-binding domains"/>
    <property type="match status" value="1"/>
</dbReference>
<name>A0A1G8IGT4_9BACI</name>
<dbReference type="InterPro" id="IPR001387">
    <property type="entry name" value="Cro/C1-type_HTH"/>
</dbReference>
<evidence type="ECO:0000313" key="2">
    <source>
        <dbReference type="EMBL" id="SDI18124.1"/>
    </source>
</evidence>
<dbReference type="Gene3D" id="1.10.260.40">
    <property type="entry name" value="lambda repressor-like DNA-binding domains"/>
    <property type="match status" value="1"/>
</dbReference>
<keyword evidence="3" id="KW-1185">Reference proteome</keyword>
<dbReference type="Pfam" id="PF01381">
    <property type="entry name" value="HTH_3"/>
    <property type="match status" value="1"/>
</dbReference>